<dbReference type="GO" id="GO:0005886">
    <property type="term" value="C:plasma membrane"/>
    <property type="evidence" value="ECO:0007669"/>
    <property type="project" value="UniProtKB-SubCell"/>
</dbReference>
<dbReference type="PANTHER" id="PTHR30086">
    <property type="entry name" value="ARGININE EXPORTER PROTEIN ARGO"/>
    <property type="match status" value="1"/>
</dbReference>
<comment type="subcellular location">
    <subcellularLocation>
        <location evidence="1">Cell membrane</location>
        <topology evidence="1">Multi-pass membrane protein</topology>
    </subcellularLocation>
</comment>
<gene>
    <name evidence="7" type="ORF">Q644_00620</name>
</gene>
<keyword evidence="4 6" id="KW-1133">Transmembrane helix</keyword>
<feature type="transmembrane region" description="Helical" evidence="6">
    <location>
        <begin position="12"/>
        <end position="31"/>
    </location>
</feature>
<feature type="transmembrane region" description="Helical" evidence="6">
    <location>
        <begin position="52"/>
        <end position="73"/>
    </location>
</feature>
<dbReference type="Pfam" id="PF01810">
    <property type="entry name" value="LysE"/>
    <property type="match status" value="1"/>
</dbReference>
<accession>U4VL69</accession>
<evidence type="ECO:0000256" key="5">
    <source>
        <dbReference type="ARBA" id="ARBA00023136"/>
    </source>
</evidence>
<evidence type="ECO:0000313" key="7">
    <source>
        <dbReference type="EMBL" id="ERM03622.1"/>
    </source>
</evidence>
<comment type="caution">
    <text evidence="7">The sequence shown here is derived from an EMBL/GenBank/DDBJ whole genome shotgun (WGS) entry which is preliminary data.</text>
</comment>
<dbReference type="GO" id="GO:0015171">
    <property type="term" value="F:amino acid transmembrane transporter activity"/>
    <property type="evidence" value="ECO:0007669"/>
    <property type="project" value="TreeGrafter"/>
</dbReference>
<evidence type="ECO:0000256" key="1">
    <source>
        <dbReference type="ARBA" id="ARBA00004651"/>
    </source>
</evidence>
<keyword evidence="5 6" id="KW-0472">Membrane</keyword>
<keyword evidence="2" id="KW-1003">Cell membrane</keyword>
<keyword evidence="3 6" id="KW-0812">Transmembrane</keyword>
<dbReference type="AlphaFoldDB" id="U4VL69"/>
<evidence type="ECO:0000256" key="3">
    <source>
        <dbReference type="ARBA" id="ARBA00022692"/>
    </source>
</evidence>
<dbReference type="Proteomes" id="UP000016842">
    <property type="component" value="Unassembled WGS sequence"/>
</dbReference>
<proteinExistence type="predicted"/>
<dbReference type="EMBL" id="ASXJ01000005">
    <property type="protein sequence ID" value="ERM03622.1"/>
    <property type="molecule type" value="Genomic_DNA"/>
</dbReference>
<dbReference type="PATRIC" id="fig|1337887.3.peg.130"/>
<feature type="transmembrane region" description="Helical" evidence="6">
    <location>
        <begin position="152"/>
        <end position="181"/>
    </location>
</feature>
<name>U4VL69_9HYPH</name>
<dbReference type="PANTHER" id="PTHR30086:SF20">
    <property type="entry name" value="ARGININE EXPORTER PROTEIN ARGO-RELATED"/>
    <property type="match status" value="1"/>
</dbReference>
<evidence type="ECO:0000256" key="4">
    <source>
        <dbReference type="ARBA" id="ARBA00022989"/>
    </source>
</evidence>
<dbReference type="InterPro" id="IPR001123">
    <property type="entry name" value="LeuE-type"/>
</dbReference>
<protein>
    <submittedName>
        <fullName evidence="7">Lysine transporter LysE</fullName>
    </submittedName>
</protein>
<feature type="transmembrane region" description="Helical" evidence="6">
    <location>
        <begin position="193"/>
        <end position="210"/>
    </location>
</feature>
<dbReference type="GO" id="GO:0033228">
    <property type="term" value="P:cysteine export across plasma membrane"/>
    <property type="evidence" value="ECO:0007669"/>
    <property type="project" value="TreeGrafter"/>
</dbReference>
<sequence>MYNFPDAINSDLGLIQTVVALSIYTIVTSITPGPNNMMVLASGVNFGVRRTLPHVLGISLGFAAMVIVVGTGLGAVFDLYPMLNAVLRWVGAAYLVYLAYKIARSGTPDSSDSKAGKPLGFLGAAAFQWVNPKAWVMALGAVAAYLPPHPSVVSVLAMATLMALLNAPPCVGIWASFGVGLRSFLTKPAQLKLFNISMATLLVASLYPIVVRS</sequence>
<feature type="transmembrane region" description="Helical" evidence="6">
    <location>
        <begin position="79"/>
        <end position="100"/>
    </location>
</feature>
<organism evidence="7 8">
    <name type="scientific">Brucella intermedia 229E</name>
    <dbReference type="NCBI Taxonomy" id="1337887"/>
    <lineage>
        <taxon>Bacteria</taxon>
        <taxon>Pseudomonadati</taxon>
        <taxon>Pseudomonadota</taxon>
        <taxon>Alphaproteobacteria</taxon>
        <taxon>Hyphomicrobiales</taxon>
        <taxon>Brucellaceae</taxon>
        <taxon>Brucella/Ochrobactrum group</taxon>
        <taxon>Brucella</taxon>
    </lineage>
</organism>
<reference evidence="7 8" key="1">
    <citation type="journal article" date="2014" name="FEMS Microbiol. Lett.">
        <title>Genome sequencing analysis reveals virulence-related gene content of Ochrobactrum intermedium strain 229E, a urease-positive strain isolated from the human gastric niche.</title>
        <authorList>
            <person name="Kulkarni G.J."/>
            <person name="Shetty S."/>
            <person name="Dharne M.S."/>
            <person name="Shouche Y.S."/>
        </authorList>
    </citation>
    <scope>NUCLEOTIDE SEQUENCE [LARGE SCALE GENOMIC DNA]</scope>
    <source>
        <strain evidence="7 8">229E</strain>
    </source>
</reference>
<evidence type="ECO:0000256" key="2">
    <source>
        <dbReference type="ARBA" id="ARBA00022475"/>
    </source>
</evidence>
<evidence type="ECO:0000313" key="8">
    <source>
        <dbReference type="Proteomes" id="UP000016842"/>
    </source>
</evidence>
<evidence type="ECO:0000256" key="6">
    <source>
        <dbReference type="SAM" id="Phobius"/>
    </source>
</evidence>